<keyword evidence="1" id="KW-0175">Coiled coil</keyword>
<organism evidence="3 4">
    <name type="scientific">Naganishia liquefaciens</name>
    <dbReference type="NCBI Taxonomy" id="104408"/>
    <lineage>
        <taxon>Eukaryota</taxon>
        <taxon>Fungi</taxon>
        <taxon>Dikarya</taxon>
        <taxon>Basidiomycota</taxon>
        <taxon>Agaricomycotina</taxon>
        <taxon>Tremellomycetes</taxon>
        <taxon>Filobasidiales</taxon>
        <taxon>Filobasidiaceae</taxon>
        <taxon>Naganishia</taxon>
    </lineage>
</organism>
<feature type="region of interest" description="Disordered" evidence="2">
    <location>
        <begin position="63"/>
        <end position="83"/>
    </location>
</feature>
<dbReference type="AlphaFoldDB" id="A0A8H3YG23"/>
<dbReference type="Proteomes" id="UP000620104">
    <property type="component" value="Unassembled WGS sequence"/>
</dbReference>
<feature type="coiled-coil region" evidence="1">
    <location>
        <begin position="305"/>
        <end position="463"/>
    </location>
</feature>
<feature type="compositionally biased region" description="Basic and acidic residues" evidence="2">
    <location>
        <begin position="235"/>
        <end position="251"/>
    </location>
</feature>
<gene>
    <name evidence="3" type="ORF">NliqN6_4747</name>
</gene>
<feature type="compositionally biased region" description="Basic and acidic residues" evidence="2">
    <location>
        <begin position="29"/>
        <end position="39"/>
    </location>
</feature>
<comment type="caution">
    <text evidence="3">The sequence shown here is derived from an EMBL/GenBank/DDBJ whole genome shotgun (WGS) entry which is preliminary data.</text>
</comment>
<proteinExistence type="predicted"/>
<feature type="region of interest" description="Disordered" evidence="2">
    <location>
        <begin position="1"/>
        <end position="39"/>
    </location>
</feature>
<reference evidence="3" key="1">
    <citation type="submission" date="2020-07" db="EMBL/GenBank/DDBJ databases">
        <title>Draft Genome Sequence of a Deep-Sea Yeast, Naganishia (Cryptococcus) liquefaciens strain N6.</title>
        <authorList>
            <person name="Han Y.W."/>
            <person name="Kajitani R."/>
            <person name="Morimoto H."/>
            <person name="Parhat M."/>
            <person name="Tsubouchi H."/>
            <person name="Bakenova O."/>
            <person name="Ogata M."/>
            <person name="Argunhan B."/>
            <person name="Aoki R."/>
            <person name="Kajiwara S."/>
            <person name="Itoh T."/>
            <person name="Iwasaki H."/>
        </authorList>
    </citation>
    <scope>NUCLEOTIDE SEQUENCE</scope>
    <source>
        <strain evidence="3">N6</strain>
    </source>
</reference>
<feature type="compositionally biased region" description="Low complexity" evidence="2">
    <location>
        <begin position="218"/>
        <end position="227"/>
    </location>
</feature>
<evidence type="ECO:0000313" key="3">
    <source>
        <dbReference type="EMBL" id="GHJ88345.1"/>
    </source>
</evidence>
<keyword evidence="4" id="KW-1185">Reference proteome</keyword>
<feature type="compositionally biased region" description="Polar residues" evidence="2">
    <location>
        <begin position="184"/>
        <end position="216"/>
    </location>
</feature>
<feature type="region of interest" description="Disordered" evidence="2">
    <location>
        <begin position="184"/>
        <end position="299"/>
    </location>
</feature>
<accession>A0A8H3YG23</accession>
<name>A0A8H3YG23_9TREE</name>
<dbReference type="EMBL" id="BLZA01000030">
    <property type="protein sequence ID" value="GHJ88345.1"/>
    <property type="molecule type" value="Genomic_DNA"/>
</dbReference>
<evidence type="ECO:0000256" key="1">
    <source>
        <dbReference type="SAM" id="Coils"/>
    </source>
</evidence>
<evidence type="ECO:0000256" key="2">
    <source>
        <dbReference type="SAM" id="MobiDB-lite"/>
    </source>
</evidence>
<sequence>MTISQAETGHRHATVPPPSGPTNGLSAVDRQEDADSLRREVEELTQALSSSKAYILSLEASIRGSDSGVASDNEITESESAQKRGSHLVTLGLGMPSSLSREASSAEGASLLPAISGISGLVPLPHSAPMHNLRRKASGHLGSQAADARAALALKLESQTQGDADAGLMRKGVNRIPSSVVQSHISLADSTSPAKTRQYRSNSTSGTAPPSPTRVNKTAAQADATASDQEDGAEEILRDEPADHDDPKDSQHGLGRSVTPTSLGGVPSRIPRPSDTPPPKSTMTGIVSISPPRPRLRANPSTQMISNLQQQVETHRQHLDRVKAELRASQRLVAQLTRQNEDLKETKERMRAENDSLSVVISRKERLLSEVLERARSAEATTTTLTKERKQIEASTKKSLAEVKDKMETALITASRSEQEAVILRETMVALKESWKNEVKVLRVEMKEAIEASELQHQEADEKSAGIMRLIGAQSQEKSKLDALQAQLDQNDDKLLEILQPELKQIQERVSVTETQDLQNQQMAAELKAEISRLTRLMREQPELHKE</sequence>
<evidence type="ECO:0000313" key="4">
    <source>
        <dbReference type="Proteomes" id="UP000620104"/>
    </source>
</evidence>
<protein>
    <submittedName>
        <fullName evidence="3">Uncharacterized protein</fullName>
    </submittedName>
</protein>
<dbReference type="OrthoDB" id="6088208at2759"/>